<dbReference type="RefSeq" id="YP_010676901.1">
    <property type="nucleotide sequence ID" value="NC_071015.1"/>
</dbReference>
<proteinExistence type="predicted"/>
<dbReference type="GeneID" id="77953266"/>
<sequence length="200" mass="23113">MAWLKRSYKRDWLQRSPKLNTISFRHELSNSTRWELNPESENIPVNERTWSKDYTPVEFIHPTFELVFSIGSEIIKLHANDNIGGNDALKDYVRKLGVMRDLINRFLSDYKQHYGAGKTFVLKEFLNSSTGPSAVYTSMVAVGTSTTHDFFFDIASCAEKARLYEHKEKNFIEVLTKLTKFITTAITDAESTLEKYKGRL</sequence>
<keyword evidence="2" id="KW-1185">Reference proteome</keyword>
<dbReference type="KEGG" id="vg:77953266"/>
<dbReference type="EMBL" id="MZ348422">
    <property type="protein sequence ID" value="QYN80089.1"/>
    <property type="molecule type" value="Genomic_DNA"/>
</dbReference>
<organism evidence="1 2">
    <name type="scientific">Kosakonia phage Kc263</name>
    <dbReference type="NCBI Taxonomy" id="2863194"/>
    <lineage>
        <taxon>Viruses</taxon>
        <taxon>Duplodnaviria</taxon>
        <taxon>Heunggongvirae</taxon>
        <taxon>Uroviricota</taxon>
        <taxon>Caudoviricetes</taxon>
        <taxon>Chimalliviridae</taxon>
        <taxon>Branisovskavirus</taxon>
        <taxon>Branisovskavirus Kc263</taxon>
    </lineage>
</organism>
<name>A0AAE7WI45_9CAUD</name>
<evidence type="ECO:0000313" key="2">
    <source>
        <dbReference type="Proteomes" id="UP000828443"/>
    </source>
</evidence>
<reference evidence="1" key="1">
    <citation type="journal article" date="2021" name="Viruses">
        <title>Novel Viruses That Lyse Plant and Human Strains of Kosakonia cowanii.</title>
        <authorList>
            <person name="Petrzik K."/>
            <person name="Brazdova S."/>
            <person name="Krawczyk K."/>
        </authorList>
    </citation>
    <scope>NUCLEOTIDE SEQUENCE</scope>
</reference>
<dbReference type="Proteomes" id="UP000828443">
    <property type="component" value="Segment"/>
</dbReference>
<accession>A0AAE7WI45</accession>
<evidence type="ECO:0000313" key="1">
    <source>
        <dbReference type="EMBL" id="QYN80089.1"/>
    </source>
</evidence>
<protein>
    <submittedName>
        <fullName evidence="1">Uncharacterized protein</fullName>
    </submittedName>
</protein>